<dbReference type="EMBL" id="MGEA01000070">
    <property type="protein sequence ID" value="OGL73070.1"/>
    <property type="molecule type" value="Genomic_DNA"/>
</dbReference>
<accession>A0A1F7U475</accession>
<feature type="chain" id="PRO_5009532981" evidence="2">
    <location>
        <begin position="24"/>
        <end position="129"/>
    </location>
</feature>
<feature type="signal peptide" evidence="2">
    <location>
        <begin position="1"/>
        <end position="23"/>
    </location>
</feature>
<keyword evidence="1" id="KW-0812">Transmembrane</keyword>
<dbReference type="Proteomes" id="UP000177088">
    <property type="component" value="Unassembled WGS sequence"/>
</dbReference>
<organism evidence="3 4">
    <name type="scientific">Candidatus Uhrbacteria bacterium RIFCSPHIGHO2_02_FULL_60_10</name>
    <dbReference type="NCBI Taxonomy" id="1802392"/>
    <lineage>
        <taxon>Bacteria</taxon>
        <taxon>Candidatus Uhriibacteriota</taxon>
    </lineage>
</organism>
<comment type="caution">
    <text evidence="3">The sequence shown here is derived from an EMBL/GenBank/DDBJ whole genome shotgun (WGS) entry which is preliminary data.</text>
</comment>
<protein>
    <submittedName>
        <fullName evidence="3">Uncharacterized protein</fullName>
    </submittedName>
</protein>
<evidence type="ECO:0000256" key="1">
    <source>
        <dbReference type="SAM" id="Phobius"/>
    </source>
</evidence>
<dbReference type="AlphaFoldDB" id="A0A1F7U475"/>
<keyword evidence="2" id="KW-0732">Signal</keyword>
<sequence length="129" mass="14490">MFRAAWPAALFGLFLLASLASFVARHCSDIGTVQADFKAAPACREHTLLPFLPDDWTLHQFILLETKQVFLPLLVFAAALIVGAFVALNKKLPSAILNRRRYLFWIWARVRPFVSGNSFIPGYVAQRDA</sequence>
<gene>
    <name evidence="3" type="ORF">A3C96_04120</name>
</gene>
<evidence type="ECO:0000313" key="3">
    <source>
        <dbReference type="EMBL" id="OGL73070.1"/>
    </source>
</evidence>
<name>A0A1F7U475_9BACT</name>
<keyword evidence="1" id="KW-1133">Transmembrane helix</keyword>
<reference evidence="3 4" key="1">
    <citation type="journal article" date="2016" name="Nat. Commun.">
        <title>Thousands of microbial genomes shed light on interconnected biogeochemical processes in an aquifer system.</title>
        <authorList>
            <person name="Anantharaman K."/>
            <person name="Brown C.T."/>
            <person name="Hug L.A."/>
            <person name="Sharon I."/>
            <person name="Castelle C.J."/>
            <person name="Probst A.J."/>
            <person name="Thomas B.C."/>
            <person name="Singh A."/>
            <person name="Wilkins M.J."/>
            <person name="Karaoz U."/>
            <person name="Brodie E.L."/>
            <person name="Williams K.H."/>
            <person name="Hubbard S.S."/>
            <person name="Banfield J.F."/>
        </authorList>
    </citation>
    <scope>NUCLEOTIDE SEQUENCE [LARGE SCALE GENOMIC DNA]</scope>
</reference>
<feature type="transmembrane region" description="Helical" evidence="1">
    <location>
        <begin position="69"/>
        <end position="89"/>
    </location>
</feature>
<keyword evidence="1" id="KW-0472">Membrane</keyword>
<evidence type="ECO:0000256" key="2">
    <source>
        <dbReference type="SAM" id="SignalP"/>
    </source>
</evidence>
<proteinExistence type="predicted"/>
<evidence type="ECO:0000313" key="4">
    <source>
        <dbReference type="Proteomes" id="UP000177088"/>
    </source>
</evidence>